<reference evidence="1" key="1">
    <citation type="submission" date="2015-08" db="EMBL/GenBank/DDBJ databases">
        <authorList>
            <person name="Babu N.S."/>
            <person name="Beckwith C.J."/>
            <person name="Beseler K.G."/>
            <person name="Brison A."/>
            <person name="Carone J.V."/>
            <person name="Caskin T.P."/>
            <person name="Diamond M."/>
            <person name="Durham M.E."/>
            <person name="Foxe J.M."/>
            <person name="Go M."/>
            <person name="Henderson B.A."/>
            <person name="Jones I.B."/>
            <person name="McGettigan J.A."/>
            <person name="Micheletti S.J."/>
            <person name="Nasrallah M.E."/>
            <person name="Ortiz D."/>
            <person name="Piller C.R."/>
            <person name="Privatt S.R."/>
            <person name="Schneider S.L."/>
            <person name="Sharp S."/>
            <person name="Smith T.C."/>
            <person name="Stanton J.D."/>
            <person name="Ullery H.E."/>
            <person name="Wilson R.J."/>
            <person name="Serrano M.G."/>
            <person name="Buck G."/>
            <person name="Lee V."/>
            <person name="Wang Y."/>
            <person name="Carvalho R."/>
            <person name="Voegtly L."/>
            <person name="Shi R."/>
            <person name="Duckworth R."/>
            <person name="Johnson A."/>
            <person name="Loviza R."/>
            <person name="Walstead R."/>
            <person name="Shah Z."/>
            <person name="Kiflezghi M."/>
            <person name="Wade K."/>
            <person name="Ball S.L."/>
            <person name="Bradley K.W."/>
            <person name="Asai D.J."/>
            <person name="Bowman C.A."/>
            <person name="Russell D.A."/>
            <person name="Pope W.H."/>
            <person name="Jacobs-Sera D."/>
            <person name="Hendrix R.W."/>
            <person name="Hatfull G.F."/>
        </authorList>
    </citation>
    <scope>NUCLEOTIDE SEQUENCE</scope>
</reference>
<evidence type="ECO:0008006" key="2">
    <source>
        <dbReference type="Google" id="ProtNLM"/>
    </source>
</evidence>
<accession>A0A2P2C2W6</accession>
<organism evidence="1">
    <name type="scientific">metagenome</name>
    <dbReference type="NCBI Taxonomy" id="256318"/>
    <lineage>
        <taxon>unclassified sequences</taxon>
        <taxon>metagenomes</taxon>
    </lineage>
</organism>
<dbReference type="AlphaFoldDB" id="A0A2P2C2W6"/>
<dbReference type="InterPro" id="IPR008972">
    <property type="entry name" value="Cupredoxin"/>
</dbReference>
<dbReference type="CDD" id="cd13120">
    <property type="entry name" value="BF2867_like_N"/>
    <property type="match status" value="1"/>
</dbReference>
<dbReference type="SUPFAM" id="SSF49503">
    <property type="entry name" value="Cupredoxins"/>
    <property type="match status" value="1"/>
</dbReference>
<gene>
    <name evidence="1" type="ORF">NOCA2330048</name>
</gene>
<sequence length="122" mass="12717">MTRPGRFMATLIAVVAALALTSCGGEDDGSSGSDAAPKTIEVTFDGDTVTPNGERVEVQTGQTIVLDITADEGGEIHVHSSPEQELEYDAGSSTVDFTIEQPGVVDVESHGLDKVIVQLEVS</sequence>
<evidence type="ECO:0000313" key="1">
    <source>
        <dbReference type="EMBL" id="CUR56336.1"/>
    </source>
</evidence>
<dbReference type="EMBL" id="CZKA01000027">
    <property type="protein sequence ID" value="CUR56336.1"/>
    <property type="molecule type" value="Genomic_DNA"/>
</dbReference>
<proteinExistence type="predicted"/>
<dbReference type="PROSITE" id="PS51257">
    <property type="entry name" value="PROKAR_LIPOPROTEIN"/>
    <property type="match status" value="1"/>
</dbReference>
<protein>
    <recommendedName>
        <fullName evidence="2">EfeO-type cupredoxin-like domain-containing protein</fullName>
    </recommendedName>
</protein>
<name>A0A2P2C2W6_9ZZZZ</name>